<evidence type="ECO:0000259" key="1">
    <source>
        <dbReference type="Pfam" id="PF01693"/>
    </source>
</evidence>
<keyword evidence="3" id="KW-1185">Reference proteome</keyword>
<comment type="caution">
    <text evidence="2">The sequence shown here is derived from an EMBL/GenBank/DDBJ whole genome shotgun (WGS) entry which is preliminary data.</text>
</comment>
<protein>
    <recommendedName>
        <fullName evidence="1">Ribonuclease H1 N-terminal domain-containing protein</fullName>
    </recommendedName>
</protein>
<gene>
    <name evidence="2" type="ORF">VNI00_008895</name>
</gene>
<dbReference type="EMBL" id="JAYKXP010000031">
    <property type="protein sequence ID" value="KAK7041914.1"/>
    <property type="molecule type" value="Genomic_DNA"/>
</dbReference>
<accession>A0AAW0CT14</accession>
<dbReference type="Gene3D" id="3.40.970.10">
    <property type="entry name" value="Ribonuclease H1, N-terminal domain"/>
    <property type="match status" value="1"/>
</dbReference>
<evidence type="ECO:0000313" key="3">
    <source>
        <dbReference type="Proteomes" id="UP001383192"/>
    </source>
</evidence>
<dbReference type="Pfam" id="PF01693">
    <property type="entry name" value="Cauli_VI"/>
    <property type="match status" value="1"/>
</dbReference>
<sequence>MRVPPDTQSSASGLSETTEALLKMDSLINDFQSALGEARNQQAQMREALVVTEEIVRGMLDRLDDQVSTHNSDMEQNLQAAENAGLSIRRQLELVQALLTAKEDDSPTIKSRSSSFSSMNTDVDDLIRAVQLAADGTPIPQLTPVNAGAWSASQAASQTSPCSTPAIIPSSPMRSRNRRAGGHVVLAGRNGGHGVFNTWAEANELVLGVSNPMYRAFDHFTQAKAAYDACVTCGLVGTLNLPWNPSTEWFIVFVGVSPGIHQRPSLMHTIGLHNFERLTKDNILLAASKEEAQVVWDRRNGTQ</sequence>
<name>A0AAW0CT14_9AGAR</name>
<organism evidence="2 3">
    <name type="scientific">Paramarasmius palmivorus</name>
    <dbReference type="NCBI Taxonomy" id="297713"/>
    <lineage>
        <taxon>Eukaryota</taxon>
        <taxon>Fungi</taxon>
        <taxon>Dikarya</taxon>
        <taxon>Basidiomycota</taxon>
        <taxon>Agaricomycotina</taxon>
        <taxon>Agaricomycetes</taxon>
        <taxon>Agaricomycetidae</taxon>
        <taxon>Agaricales</taxon>
        <taxon>Marasmiineae</taxon>
        <taxon>Marasmiaceae</taxon>
        <taxon>Paramarasmius</taxon>
    </lineage>
</organism>
<dbReference type="InterPro" id="IPR011320">
    <property type="entry name" value="RNase_H1_N"/>
</dbReference>
<reference evidence="2 3" key="1">
    <citation type="submission" date="2024-01" db="EMBL/GenBank/DDBJ databases">
        <title>A draft genome for a cacao thread blight-causing isolate of Paramarasmius palmivorus.</title>
        <authorList>
            <person name="Baruah I.K."/>
            <person name="Bukari Y."/>
            <person name="Amoako-Attah I."/>
            <person name="Meinhardt L.W."/>
            <person name="Bailey B.A."/>
            <person name="Cohen S.P."/>
        </authorList>
    </citation>
    <scope>NUCLEOTIDE SEQUENCE [LARGE SCALE GENOMIC DNA]</scope>
    <source>
        <strain evidence="2 3">GH-12</strain>
    </source>
</reference>
<dbReference type="Proteomes" id="UP001383192">
    <property type="component" value="Unassembled WGS sequence"/>
</dbReference>
<proteinExistence type="predicted"/>
<evidence type="ECO:0000313" key="2">
    <source>
        <dbReference type="EMBL" id="KAK7041914.1"/>
    </source>
</evidence>
<dbReference type="InterPro" id="IPR037056">
    <property type="entry name" value="RNase_H1_N_sf"/>
</dbReference>
<feature type="domain" description="Ribonuclease H1 N-terminal" evidence="1">
    <location>
        <begin position="184"/>
        <end position="225"/>
    </location>
</feature>
<dbReference type="AlphaFoldDB" id="A0AAW0CT14"/>